<feature type="compositionally biased region" description="Basic and acidic residues" evidence="1">
    <location>
        <begin position="416"/>
        <end position="433"/>
    </location>
</feature>
<feature type="region of interest" description="Disordered" evidence="1">
    <location>
        <begin position="68"/>
        <end position="113"/>
    </location>
</feature>
<comment type="caution">
    <text evidence="2">The sequence shown here is derived from an EMBL/GenBank/DDBJ whole genome shotgun (WGS) entry which is preliminary data.</text>
</comment>
<dbReference type="EMBL" id="JAPEUX010000005">
    <property type="protein sequence ID" value="KAJ4351666.1"/>
    <property type="molecule type" value="Genomic_DNA"/>
</dbReference>
<dbReference type="RefSeq" id="XP_056070022.1">
    <property type="nucleotide sequence ID" value="XM_056215775.1"/>
</dbReference>
<feature type="region of interest" description="Disordered" evidence="1">
    <location>
        <begin position="353"/>
        <end position="472"/>
    </location>
</feature>
<feature type="compositionally biased region" description="Basic and acidic residues" evidence="1">
    <location>
        <begin position="172"/>
        <end position="190"/>
    </location>
</feature>
<name>A0A9W8XK17_9PLEO</name>
<proteinExistence type="predicted"/>
<dbReference type="AlphaFoldDB" id="A0A9W8XK17"/>
<dbReference type="Proteomes" id="UP001140513">
    <property type="component" value="Unassembled WGS sequence"/>
</dbReference>
<organism evidence="2 3">
    <name type="scientific">Didymosphaeria variabile</name>
    <dbReference type="NCBI Taxonomy" id="1932322"/>
    <lineage>
        <taxon>Eukaryota</taxon>
        <taxon>Fungi</taxon>
        <taxon>Dikarya</taxon>
        <taxon>Ascomycota</taxon>
        <taxon>Pezizomycotina</taxon>
        <taxon>Dothideomycetes</taxon>
        <taxon>Pleosporomycetidae</taxon>
        <taxon>Pleosporales</taxon>
        <taxon>Massarineae</taxon>
        <taxon>Didymosphaeriaceae</taxon>
        <taxon>Didymosphaeria</taxon>
    </lineage>
</organism>
<evidence type="ECO:0000313" key="2">
    <source>
        <dbReference type="EMBL" id="KAJ4351666.1"/>
    </source>
</evidence>
<keyword evidence="3" id="KW-1185">Reference proteome</keyword>
<evidence type="ECO:0000313" key="3">
    <source>
        <dbReference type="Proteomes" id="UP001140513"/>
    </source>
</evidence>
<feature type="region of interest" description="Disordered" evidence="1">
    <location>
        <begin position="172"/>
        <end position="193"/>
    </location>
</feature>
<sequence>MPLPPPIRLLNTGYVEPPHDQRIQDVLIKDYNCEDPADGEPLISSETIAQEERASKAQAEDMEMVDAGEDANRLKPMDGVKPKSAGGRKKVALSSAANCSTTTRKQPGKTSRMSLRVDSASLQDGGRIGDAIYGLLNIEMDSSRSLLDREDPRDIPSLFRRHDRYYGCDAREEQPGLSSRHDEHAEDNGDHLPVVLEGYGEDTGVTPLEVADDSNMFQSGYMYHGEVQDDESGEPSEPYHAGVDYHSHAALLGDSNRTPAERRERAEVAAEMDTLKERARQHRLQRARERQHLEDRGRAQLRQMEVQAVQQNFARHAQLRALGQTQTPGTFQGQAQTEVGDHEPLEMQASRHADLESRDQAANQDSPHCVGQSGHLRGPFHPQAYQGVLSSDSQPSTQSFTSGPFATPGTAGVLPVREETGTKRKFQDKEKNPAFKGSQSKKLKVSGMPGSSFAKQNNHRKDRGGMGGDVSI</sequence>
<dbReference type="OrthoDB" id="10533295at2759"/>
<protein>
    <submittedName>
        <fullName evidence="2">Uncharacterized protein</fullName>
    </submittedName>
</protein>
<feature type="compositionally biased region" description="Polar residues" evidence="1">
    <location>
        <begin position="388"/>
        <end position="404"/>
    </location>
</feature>
<feature type="compositionally biased region" description="Polar residues" evidence="1">
    <location>
        <begin position="95"/>
        <end position="113"/>
    </location>
</feature>
<dbReference type="GeneID" id="80910539"/>
<reference evidence="2" key="1">
    <citation type="submission" date="2022-10" db="EMBL/GenBank/DDBJ databases">
        <title>Tapping the CABI collections for fungal endophytes: first genome assemblies for Collariella, Neodidymelliopsis, Ascochyta clinopodiicola, Didymella pomorum, Didymosphaeria variabile, Neocosmospora piperis and Neocucurbitaria cava.</title>
        <authorList>
            <person name="Hill R."/>
        </authorList>
    </citation>
    <scope>NUCLEOTIDE SEQUENCE</scope>
    <source>
        <strain evidence="2">IMI 356815</strain>
    </source>
</reference>
<accession>A0A9W8XK17</accession>
<gene>
    <name evidence="2" type="ORF">N0V89_007009</name>
</gene>
<evidence type="ECO:0000256" key="1">
    <source>
        <dbReference type="SAM" id="MobiDB-lite"/>
    </source>
</evidence>
<feature type="compositionally biased region" description="Basic and acidic residues" evidence="1">
    <location>
        <begin position="70"/>
        <end position="81"/>
    </location>
</feature>